<reference evidence="2 4" key="2">
    <citation type="submission" date="2018-11" db="EMBL/GenBank/DDBJ databases">
        <authorList>
            <consortium name="Pathogen Informatics"/>
        </authorList>
    </citation>
    <scope>NUCLEOTIDE SEQUENCE [LARGE SCALE GENOMIC DNA]</scope>
</reference>
<comment type="similarity">
    <text evidence="1">Belongs to the FAM154 family.</text>
</comment>
<evidence type="ECO:0000313" key="5">
    <source>
        <dbReference type="WBParaSite" id="DME_0000346101-mRNA-1"/>
    </source>
</evidence>
<dbReference type="GO" id="GO:0036126">
    <property type="term" value="C:sperm flagellum"/>
    <property type="evidence" value="ECO:0007669"/>
    <property type="project" value="TreeGrafter"/>
</dbReference>
<dbReference type="GO" id="GO:0005879">
    <property type="term" value="C:axonemal microtubule"/>
    <property type="evidence" value="ECO:0007669"/>
    <property type="project" value="TreeGrafter"/>
</dbReference>
<evidence type="ECO:0000313" key="2">
    <source>
        <dbReference type="EMBL" id="VDN50354.1"/>
    </source>
</evidence>
<dbReference type="InterPro" id="IPR033336">
    <property type="entry name" value="SAXO1/2"/>
</dbReference>
<dbReference type="PANTHER" id="PTHR31516:SF17">
    <property type="entry name" value="STABILIZER OF AXONEMAL MICROTUBULES 2"/>
    <property type="match status" value="1"/>
</dbReference>
<reference evidence="5" key="1">
    <citation type="submission" date="2017-02" db="UniProtKB">
        <authorList>
            <consortium name="WormBaseParasite"/>
        </authorList>
    </citation>
    <scope>IDENTIFICATION</scope>
</reference>
<dbReference type="Proteomes" id="UP000038040">
    <property type="component" value="Unplaced"/>
</dbReference>
<proteinExistence type="inferred from homology"/>
<dbReference type="GO" id="GO:0005814">
    <property type="term" value="C:centriole"/>
    <property type="evidence" value="ECO:0007669"/>
    <property type="project" value="TreeGrafter"/>
</dbReference>
<organism evidence="3 5">
    <name type="scientific">Dracunculus medinensis</name>
    <name type="common">Guinea worm</name>
    <dbReference type="NCBI Taxonomy" id="318479"/>
    <lineage>
        <taxon>Eukaryota</taxon>
        <taxon>Metazoa</taxon>
        <taxon>Ecdysozoa</taxon>
        <taxon>Nematoda</taxon>
        <taxon>Chromadorea</taxon>
        <taxon>Rhabditida</taxon>
        <taxon>Spirurina</taxon>
        <taxon>Dracunculoidea</taxon>
        <taxon>Dracunculidae</taxon>
        <taxon>Dracunculus</taxon>
    </lineage>
</organism>
<dbReference type="AlphaFoldDB" id="A0A0N4U8S4"/>
<evidence type="ECO:0000256" key="1">
    <source>
        <dbReference type="ARBA" id="ARBA00008738"/>
    </source>
</evidence>
<dbReference type="EMBL" id="UYYG01000002">
    <property type="protein sequence ID" value="VDN50354.1"/>
    <property type="molecule type" value="Genomic_DNA"/>
</dbReference>
<sequence>MERTGLVKPVDNNLAFSGTICEKTTNQSDYIPKYVKKTIPFKESEKVVKSSAPLNDKSTHQYDFTKKKIEKIKQFKPSYSHSISTDPFNAISLSHQDYVNHEINKTVPIRPSDEQGLPREAFEILLLILFYGTTEHRANFYKKLIQLNRHSRHNEVYQRSINGNELMEKKTTYLHDYVPVKCHHQSPFRPKESQYASHNAFMDLTTHACDYINRTIQICPAQYVLTRGRKSFKLVGDSGGHRFYQSI</sequence>
<dbReference type="Proteomes" id="UP000274756">
    <property type="component" value="Unassembled WGS sequence"/>
</dbReference>
<dbReference type="WBParaSite" id="DME_0000346101-mRNA-1">
    <property type="protein sequence ID" value="DME_0000346101-mRNA-1"/>
    <property type="gene ID" value="DME_0000346101"/>
</dbReference>
<gene>
    <name evidence="2" type="ORF">DME_LOCUS327</name>
</gene>
<dbReference type="PANTHER" id="PTHR31516">
    <property type="entry name" value="STABILIZER OF AXONEMAL MICROTUBULES 2"/>
    <property type="match status" value="1"/>
</dbReference>
<dbReference type="GO" id="GO:0036064">
    <property type="term" value="C:ciliary basal body"/>
    <property type="evidence" value="ECO:0007669"/>
    <property type="project" value="TreeGrafter"/>
</dbReference>
<evidence type="ECO:0000313" key="3">
    <source>
        <dbReference type="Proteomes" id="UP000038040"/>
    </source>
</evidence>
<evidence type="ECO:0000313" key="4">
    <source>
        <dbReference type="Proteomes" id="UP000274756"/>
    </source>
</evidence>
<dbReference type="GO" id="GO:0008017">
    <property type="term" value="F:microtubule binding"/>
    <property type="evidence" value="ECO:0007669"/>
    <property type="project" value="InterPro"/>
</dbReference>
<protein>
    <submittedName>
        <fullName evidence="2 5">Uncharacterized protein</fullName>
    </submittedName>
</protein>
<dbReference type="STRING" id="318479.A0A0N4U8S4"/>
<accession>A0A0N4U8S4</accession>
<name>A0A0N4U8S4_DRAME</name>
<dbReference type="OrthoDB" id="365640at2759"/>
<keyword evidence="4" id="KW-1185">Reference proteome</keyword>